<protein>
    <submittedName>
        <fullName evidence="2">PQQ-binding-like beta-propeller repeat protein</fullName>
    </submittedName>
</protein>
<reference evidence="2 3" key="1">
    <citation type="submission" date="2023-06" db="EMBL/GenBank/DDBJ databases">
        <title>Roseiconus lacunae JC819 isolated from Gulf of Mannar region, Tamil Nadu.</title>
        <authorList>
            <person name="Pk S."/>
            <person name="Ch S."/>
            <person name="Ch V.R."/>
        </authorList>
    </citation>
    <scope>NUCLEOTIDE SEQUENCE [LARGE SCALE GENOMIC DNA]</scope>
    <source>
        <strain evidence="2 3">JC819</strain>
    </source>
</reference>
<proteinExistence type="predicted"/>
<accession>A0ABT7PE80</accession>
<organism evidence="2 3">
    <name type="scientific">Roseiconus lacunae</name>
    <dbReference type="NCBI Taxonomy" id="2605694"/>
    <lineage>
        <taxon>Bacteria</taxon>
        <taxon>Pseudomonadati</taxon>
        <taxon>Planctomycetota</taxon>
        <taxon>Planctomycetia</taxon>
        <taxon>Pirellulales</taxon>
        <taxon>Pirellulaceae</taxon>
        <taxon>Roseiconus</taxon>
    </lineage>
</organism>
<evidence type="ECO:0000313" key="3">
    <source>
        <dbReference type="Proteomes" id="UP001239462"/>
    </source>
</evidence>
<gene>
    <name evidence="2" type="ORF">QTN89_05090</name>
</gene>
<dbReference type="Proteomes" id="UP001239462">
    <property type="component" value="Unassembled WGS sequence"/>
</dbReference>
<dbReference type="InterPro" id="IPR018391">
    <property type="entry name" value="PQQ_b-propeller_rpt"/>
</dbReference>
<comment type="caution">
    <text evidence="2">The sequence shown here is derived from an EMBL/GenBank/DDBJ whole genome shotgun (WGS) entry which is preliminary data.</text>
</comment>
<dbReference type="RefSeq" id="WP_289162437.1">
    <property type="nucleotide sequence ID" value="NZ_JASZZN010000003.1"/>
</dbReference>
<evidence type="ECO:0000259" key="1">
    <source>
        <dbReference type="Pfam" id="PF13360"/>
    </source>
</evidence>
<dbReference type="SUPFAM" id="SSF50998">
    <property type="entry name" value="Quinoprotein alcohol dehydrogenase-like"/>
    <property type="match status" value="1"/>
</dbReference>
<dbReference type="EMBL" id="JASZZN010000003">
    <property type="protein sequence ID" value="MDM4014795.1"/>
    <property type="molecule type" value="Genomic_DNA"/>
</dbReference>
<dbReference type="PANTHER" id="PTHR34512:SF30">
    <property type="entry name" value="OUTER MEMBRANE PROTEIN ASSEMBLY FACTOR BAMB"/>
    <property type="match status" value="1"/>
</dbReference>
<sequence>MDNHADDSATLPRQWNFDTKENIAWKTKIPGRGHSTPIVTPAGLFLTTANADEGTQSVLKIDGVTGHLVDQFVMHRNTLPVRIHPNNSYASPTMAFDGEHLFASFHTDDSIVVTAIFPDGRQIWRHRVCSFTPSAFQFGYGASPVLFEDLIIIAAEYDGPDSGIYALDRATGKQVWKIPRPENLNFASVAITEIAGQQQMLIGGAGQFNSYDPQSGRQLWSVQTTTEAICGTVVWDDQRVMVSGGNPEAGTWCVAGGGRHQMLWSNRVMCYEQSLLAVNNYVFAVADSGVAYCWRTQDGKEMWKRRLFGGGISASPLLADGHLVIATERGQVFLVKAQPGRFDLVADIKTGDSIFASPVAVGNRLYLRTGVNENGGRQEYLVAIEN</sequence>
<dbReference type="SMART" id="SM00564">
    <property type="entry name" value="PQQ"/>
    <property type="match status" value="1"/>
</dbReference>
<dbReference type="Gene3D" id="2.130.10.10">
    <property type="entry name" value="YVTN repeat-like/Quinoprotein amine dehydrogenase"/>
    <property type="match status" value="1"/>
</dbReference>
<dbReference type="InterPro" id="IPR011047">
    <property type="entry name" value="Quinoprotein_ADH-like_sf"/>
</dbReference>
<name>A0ABT7PE80_9BACT</name>
<dbReference type="InterPro" id="IPR002372">
    <property type="entry name" value="PQQ_rpt_dom"/>
</dbReference>
<feature type="domain" description="Pyrrolo-quinoline quinone repeat" evidence="1">
    <location>
        <begin position="94"/>
        <end position="304"/>
    </location>
</feature>
<dbReference type="Pfam" id="PF13360">
    <property type="entry name" value="PQQ_2"/>
    <property type="match status" value="1"/>
</dbReference>
<keyword evidence="3" id="KW-1185">Reference proteome</keyword>
<evidence type="ECO:0000313" key="2">
    <source>
        <dbReference type="EMBL" id="MDM4014795.1"/>
    </source>
</evidence>
<dbReference type="PANTHER" id="PTHR34512">
    <property type="entry name" value="CELL SURFACE PROTEIN"/>
    <property type="match status" value="1"/>
</dbReference>
<dbReference type="InterPro" id="IPR015943">
    <property type="entry name" value="WD40/YVTN_repeat-like_dom_sf"/>
</dbReference>